<sequence>MGATNLFHKWLFLNPSLGELIEEATNLNLLFSLRARKDKIHVHLQLIVKWFELAFDLQVNFHKSSLGAISVKDEIFDLRKWIDVHLLQIKDIRTPGDLAKTKIICRVKSKASRKIICSTISNTGALLAYSDQEKPRLYEFERGEVGKLTWDVRRQTLPQRLPFAHSMIFTHDLLRDYPKP</sequence>
<name>A0ABD1NAG9_9FABA</name>
<dbReference type="PANTHER" id="PTHR45086:SF1">
    <property type="entry name" value="WD REPEAT-CONTAINING PROTEIN PCN"/>
    <property type="match status" value="1"/>
</dbReference>
<evidence type="ECO:0000313" key="2">
    <source>
        <dbReference type="Proteomes" id="UP001603857"/>
    </source>
</evidence>
<evidence type="ECO:0000313" key="1">
    <source>
        <dbReference type="EMBL" id="KAL2345111.1"/>
    </source>
</evidence>
<dbReference type="AlphaFoldDB" id="A0ABD1NAG9"/>
<accession>A0ABD1NAG9</accession>
<reference evidence="1 2" key="1">
    <citation type="submission" date="2024-08" db="EMBL/GenBank/DDBJ databases">
        <title>Insights into the chromosomal genome structure of Flemingia macrophylla.</title>
        <authorList>
            <person name="Ding Y."/>
            <person name="Zhao Y."/>
            <person name="Bi W."/>
            <person name="Wu M."/>
            <person name="Zhao G."/>
            <person name="Gong Y."/>
            <person name="Li W."/>
            <person name="Zhang P."/>
        </authorList>
    </citation>
    <scope>NUCLEOTIDE SEQUENCE [LARGE SCALE GENOMIC DNA]</scope>
    <source>
        <strain evidence="1">DYQJB</strain>
        <tissue evidence="1">Leaf</tissue>
    </source>
</reference>
<proteinExistence type="predicted"/>
<dbReference type="PANTHER" id="PTHR45086">
    <property type="entry name" value="WD REPEAT-CONTAINING PROTEIN PCN"/>
    <property type="match status" value="1"/>
</dbReference>
<gene>
    <name evidence="1" type="ORF">Fmac_006396</name>
</gene>
<protein>
    <submittedName>
        <fullName evidence="1">Uncharacterized protein</fullName>
    </submittedName>
</protein>
<dbReference type="EMBL" id="JBGMDY010000002">
    <property type="protein sequence ID" value="KAL2345111.1"/>
    <property type="molecule type" value="Genomic_DNA"/>
</dbReference>
<dbReference type="InterPro" id="IPR044622">
    <property type="entry name" value="PCN"/>
</dbReference>
<dbReference type="Proteomes" id="UP001603857">
    <property type="component" value="Unassembled WGS sequence"/>
</dbReference>
<keyword evidence="2" id="KW-1185">Reference proteome</keyword>
<organism evidence="1 2">
    <name type="scientific">Flemingia macrophylla</name>
    <dbReference type="NCBI Taxonomy" id="520843"/>
    <lineage>
        <taxon>Eukaryota</taxon>
        <taxon>Viridiplantae</taxon>
        <taxon>Streptophyta</taxon>
        <taxon>Embryophyta</taxon>
        <taxon>Tracheophyta</taxon>
        <taxon>Spermatophyta</taxon>
        <taxon>Magnoliopsida</taxon>
        <taxon>eudicotyledons</taxon>
        <taxon>Gunneridae</taxon>
        <taxon>Pentapetalae</taxon>
        <taxon>rosids</taxon>
        <taxon>fabids</taxon>
        <taxon>Fabales</taxon>
        <taxon>Fabaceae</taxon>
        <taxon>Papilionoideae</taxon>
        <taxon>50 kb inversion clade</taxon>
        <taxon>NPAAA clade</taxon>
        <taxon>indigoferoid/millettioid clade</taxon>
        <taxon>Phaseoleae</taxon>
        <taxon>Flemingia</taxon>
    </lineage>
</organism>
<comment type="caution">
    <text evidence="1">The sequence shown here is derived from an EMBL/GenBank/DDBJ whole genome shotgun (WGS) entry which is preliminary data.</text>
</comment>